<gene>
    <name evidence="1" type="ORF">M569_11165</name>
</gene>
<dbReference type="SFLD" id="SFLDS00003">
    <property type="entry name" value="Haloacid_Dehalogenase"/>
    <property type="match status" value="1"/>
</dbReference>
<dbReference type="PANTHER" id="PTHR18901">
    <property type="entry name" value="2-DEOXYGLUCOSE-6-PHOSPHATE PHOSPHATASE 2"/>
    <property type="match status" value="1"/>
</dbReference>
<comment type="caution">
    <text evidence="1">The sequence shown here is derived from an EMBL/GenBank/DDBJ whole genome shotgun (WGS) entry which is preliminary data.</text>
</comment>
<sequence length="166" mass="18406">SCVIFDLDGTLLNTDAIVNDVLRAYLVKYGKQWDIKNTQSIVGKKPYEAAAIVIEDYALSLTVDQLISEVTPLLWERWGDLKAQPGAYRVIQHLRSHGIPMALASNSSKADVETKISHHQGWRESFAFIIGGDEVSSGKPSPEIYLEAAKRLKMDPSSCLVIEDSM</sequence>
<reference evidence="1 2" key="1">
    <citation type="journal article" date="2013" name="BMC Genomics">
        <title>The miniature genome of a carnivorous plant Genlisea aurea contains a low number of genes and short non-coding sequences.</title>
        <authorList>
            <person name="Leushkin E.V."/>
            <person name="Sutormin R.A."/>
            <person name="Nabieva E.R."/>
            <person name="Penin A.A."/>
            <person name="Kondrashov A.S."/>
            <person name="Logacheva M.D."/>
        </authorList>
    </citation>
    <scope>NUCLEOTIDE SEQUENCE [LARGE SCALE GENOMIC DNA]</scope>
</reference>
<evidence type="ECO:0000313" key="2">
    <source>
        <dbReference type="Proteomes" id="UP000015453"/>
    </source>
</evidence>
<dbReference type="GO" id="GO:0043136">
    <property type="term" value="F:sn-glycerol 3-phosphatase activity"/>
    <property type="evidence" value="ECO:0007669"/>
    <property type="project" value="TreeGrafter"/>
</dbReference>
<dbReference type="OrthoDB" id="276388at2759"/>
<dbReference type="InterPro" id="IPR036412">
    <property type="entry name" value="HAD-like_sf"/>
</dbReference>
<dbReference type="Gene3D" id="3.40.50.1000">
    <property type="entry name" value="HAD superfamily/HAD-like"/>
    <property type="match status" value="1"/>
</dbReference>
<feature type="non-terminal residue" evidence="1">
    <location>
        <position position="1"/>
    </location>
</feature>
<dbReference type="InterPro" id="IPR023198">
    <property type="entry name" value="PGP-like_dom2"/>
</dbReference>
<dbReference type="PRINTS" id="PR00413">
    <property type="entry name" value="HADHALOGNASE"/>
</dbReference>
<dbReference type="InterPro" id="IPR006439">
    <property type="entry name" value="HAD-SF_hydro_IA"/>
</dbReference>
<dbReference type="InterPro" id="IPR023214">
    <property type="entry name" value="HAD_sf"/>
</dbReference>
<dbReference type="Gene3D" id="1.10.150.240">
    <property type="entry name" value="Putative phosphatase, domain 2"/>
    <property type="match status" value="1"/>
</dbReference>
<keyword evidence="2" id="KW-1185">Reference proteome</keyword>
<dbReference type="GO" id="GO:0006114">
    <property type="term" value="P:glycerol biosynthetic process"/>
    <property type="evidence" value="ECO:0007669"/>
    <property type="project" value="TreeGrafter"/>
</dbReference>
<evidence type="ECO:0000313" key="1">
    <source>
        <dbReference type="EMBL" id="EPS63620.1"/>
    </source>
</evidence>
<organism evidence="1 2">
    <name type="scientific">Genlisea aurea</name>
    <dbReference type="NCBI Taxonomy" id="192259"/>
    <lineage>
        <taxon>Eukaryota</taxon>
        <taxon>Viridiplantae</taxon>
        <taxon>Streptophyta</taxon>
        <taxon>Embryophyta</taxon>
        <taxon>Tracheophyta</taxon>
        <taxon>Spermatophyta</taxon>
        <taxon>Magnoliopsida</taxon>
        <taxon>eudicotyledons</taxon>
        <taxon>Gunneridae</taxon>
        <taxon>Pentapetalae</taxon>
        <taxon>asterids</taxon>
        <taxon>lamiids</taxon>
        <taxon>Lamiales</taxon>
        <taxon>Lentibulariaceae</taxon>
        <taxon>Genlisea</taxon>
    </lineage>
</organism>
<dbReference type="Pfam" id="PF00702">
    <property type="entry name" value="Hydrolase"/>
    <property type="match status" value="1"/>
</dbReference>
<dbReference type="EMBL" id="AUSU01005362">
    <property type="protein sequence ID" value="EPS63620.1"/>
    <property type="molecule type" value="Genomic_DNA"/>
</dbReference>
<proteinExistence type="predicted"/>
<dbReference type="NCBIfam" id="TIGR01509">
    <property type="entry name" value="HAD-SF-IA-v3"/>
    <property type="match status" value="1"/>
</dbReference>
<protein>
    <submittedName>
        <fullName evidence="1">Uncharacterized protein</fullName>
    </submittedName>
</protein>
<dbReference type="FunFam" id="1.10.150.240:FF:000001">
    <property type="entry name" value="Haloacid dehalogenase-like hydrolase domain"/>
    <property type="match status" value="1"/>
</dbReference>
<dbReference type="SFLD" id="SFLDG01129">
    <property type="entry name" value="C1.5:_HAD__Beta-PGM__Phosphata"/>
    <property type="match status" value="1"/>
</dbReference>
<dbReference type="SUPFAM" id="SSF56784">
    <property type="entry name" value="HAD-like"/>
    <property type="match status" value="1"/>
</dbReference>
<dbReference type="PANTHER" id="PTHR18901:SF44">
    <property type="entry name" value="OS01G0757900 PROTEIN"/>
    <property type="match status" value="1"/>
</dbReference>
<dbReference type="Proteomes" id="UP000015453">
    <property type="component" value="Unassembled WGS sequence"/>
</dbReference>
<name>S8C9Y4_9LAMI</name>
<dbReference type="AlphaFoldDB" id="S8C9Y4"/>
<accession>S8C9Y4</accession>